<protein>
    <submittedName>
        <fullName evidence="2">Uncharacterized protein</fullName>
    </submittedName>
</protein>
<gene>
    <name evidence="2" type="ORF">UY44_C0012G0002</name>
</gene>
<evidence type="ECO:0000313" key="3">
    <source>
        <dbReference type="Proteomes" id="UP000033965"/>
    </source>
</evidence>
<feature type="region of interest" description="Disordered" evidence="1">
    <location>
        <begin position="1"/>
        <end position="22"/>
    </location>
</feature>
<feature type="compositionally biased region" description="Polar residues" evidence="1">
    <location>
        <begin position="1"/>
        <end position="11"/>
    </location>
</feature>
<evidence type="ECO:0000256" key="1">
    <source>
        <dbReference type="SAM" id="MobiDB-lite"/>
    </source>
</evidence>
<evidence type="ECO:0000313" key="2">
    <source>
        <dbReference type="EMBL" id="KKW08288.1"/>
    </source>
</evidence>
<comment type="caution">
    <text evidence="2">The sequence shown here is derived from an EMBL/GenBank/DDBJ whole genome shotgun (WGS) entry which is preliminary data.</text>
</comment>
<organism evidence="2 3">
    <name type="scientific">Candidatus Kaiserbacteria bacterium GW2011_GWA2_49_19</name>
    <dbReference type="NCBI Taxonomy" id="1618669"/>
    <lineage>
        <taxon>Bacteria</taxon>
        <taxon>Candidatus Kaiseribacteriota</taxon>
    </lineage>
</organism>
<name>A0A0G1VP89_9BACT</name>
<dbReference type="Proteomes" id="UP000033965">
    <property type="component" value="Unassembled WGS sequence"/>
</dbReference>
<dbReference type="Gene3D" id="1.10.1220.10">
    <property type="entry name" value="Met repressor-like"/>
    <property type="match status" value="1"/>
</dbReference>
<dbReference type="SUPFAM" id="SSF47598">
    <property type="entry name" value="Ribbon-helix-helix"/>
    <property type="match status" value="1"/>
</dbReference>
<dbReference type="AlphaFoldDB" id="A0A0G1VP89"/>
<dbReference type="GO" id="GO:0006355">
    <property type="term" value="P:regulation of DNA-templated transcription"/>
    <property type="evidence" value="ECO:0007669"/>
    <property type="project" value="InterPro"/>
</dbReference>
<proteinExistence type="predicted"/>
<dbReference type="EMBL" id="LCPZ01000012">
    <property type="protein sequence ID" value="KKW08288.1"/>
    <property type="molecule type" value="Genomic_DNA"/>
</dbReference>
<accession>A0A0G1VP89</accession>
<dbReference type="InterPro" id="IPR013321">
    <property type="entry name" value="Arc_rbn_hlx_hlx"/>
</dbReference>
<sequence length="65" mass="7409">MQRHPQMNSPEGKQPLTRHTRIDTKLHKALKILAAERGVSMVRVINDLLSQNLETTKSEMAQSDK</sequence>
<reference evidence="2 3" key="1">
    <citation type="journal article" date="2015" name="Nature">
        <title>rRNA introns, odd ribosomes, and small enigmatic genomes across a large radiation of phyla.</title>
        <authorList>
            <person name="Brown C.T."/>
            <person name="Hug L.A."/>
            <person name="Thomas B.C."/>
            <person name="Sharon I."/>
            <person name="Castelle C.J."/>
            <person name="Singh A."/>
            <person name="Wilkins M.J."/>
            <person name="Williams K.H."/>
            <person name="Banfield J.F."/>
        </authorList>
    </citation>
    <scope>NUCLEOTIDE SEQUENCE [LARGE SCALE GENOMIC DNA]</scope>
</reference>
<dbReference type="InterPro" id="IPR010985">
    <property type="entry name" value="Ribbon_hlx_hlx"/>
</dbReference>